<comment type="similarity">
    <text evidence="8">Belongs to the tRNA(Ile)-lysidine synthase family.</text>
</comment>
<dbReference type="HAMAP" id="MF_01161">
    <property type="entry name" value="tRNA_Ile_lys_synt"/>
    <property type="match status" value="1"/>
</dbReference>
<dbReference type="OrthoDB" id="9807403at2"/>
<dbReference type="EMBL" id="VOLQ01000003">
    <property type="protein sequence ID" value="TWX71278.1"/>
    <property type="molecule type" value="Genomic_DNA"/>
</dbReference>
<comment type="caution">
    <text evidence="11">The sequence shown here is derived from an EMBL/GenBank/DDBJ whole genome shotgun (WGS) entry which is preliminary data.</text>
</comment>
<sequence>MIKQTLIDFFSSHPQKSLLIAYSGGIDSQVLLHCLGALKTQQAINSEIRVCHVNHGLSVNAVKWQTFAKTQCQLFGLPLDIIAVNVQAVAQKSLEALARDARYQALQTVSKSGDLIVTGHHSDDQAETFLLALKRGAGLKGLSAMQSEMTLGQQLLVRPLLTVSRAEIEGYAKEHGLVWIEDESNTDERFDRNFLRHQVLPTLNQRWPSINKTIARSAEHCVEAQQLLDELAQQDLMACQSSPNKLSVVDLNKLSQARLKNLLRYFLSCHGFLMPSQQQLMQICQQLNAQADKSPVVQLAECCIRRYKGELHLTSIYHDLSLWQQRVALARLADDKPLNVSLPDLLGWLSFSNLSAQAQENSDWQSVIKKPAEHQKVTICFSHENPRCLPQYRQHSRPLKKVLQELAIPTWQRKRLPFLFYDNELVAVVGQFVCQSYLAENSSGAAKSDSVFTLSWHGQLPL</sequence>
<accession>A0A5C6QRL3</accession>
<evidence type="ECO:0000256" key="7">
    <source>
        <dbReference type="ARBA" id="ARBA00048539"/>
    </source>
</evidence>
<dbReference type="InterPro" id="IPR012795">
    <property type="entry name" value="tRNA_Ile_lys_synt_N"/>
</dbReference>
<comment type="catalytic activity">
    <reaction evidence="7 8">
        <text>cytidine(34) in tRNA(Ile2) + L-lysine + ATP = lysidine(34) in tRNA(Ile2) + AMP + diphosphate + H(+)</text>
        <dbReference type="Rhea" id="RHEA:43744"/>
        <dbReference type="Rhea" id="RHEA-COMP:10625"/>
        <dbReference type="Rhea" id="RHEA-COMP:10670"/>
        <dbReference type="ChEBI" id="CHEBI:15378"/>
        <dbReference type="ChEBI" id="CHEBI:30616"/>
        <dbReference type="ChEBI" id="CHEBI:32551"/>
        <dbReference type="ChEBI" id="CHEBI:33019"/>
        <dbReference type="ChEBI" id="CHEBI:82748"/>
        <dbReference type="ChEBI" id="CHEBI:83665"/>
        <dbReference type="ChEBI" id="CHEBI:456215"/>
        <dbReference type="EC" id="6.3.4.19"/>
    </reaction>
</comment>
<comment type="subcellular location">
    <subcellularLocation>
        <location evidence="1 8">Cytoplasm</location>
    </subcellularLocation>
</comment>
<dbReference type="SUPFAM" id="SSF52402">
    <property type="entry name" value="Adenine nucleotide alpha hydrolases-like"/>
    <property type="match status" value="1"/>
</dbReference>
<proteinExistence type="inferred from homology"/>
<keyword evidence="12" id="KW-1185">Reference proteome</keyword>
<dbReference type="InterPro" id="IPR012094">
    <property type="entry name" value="tRNA_Ile_lys_synt"/>
</dbReference>
<dbReference type="PANTHER" id="PTHR43033">
    <property type="entry name" value="TRNA(ILE)-LYSIDINE SYNTHASE-RELATED"/>
    <property type="match status" value="1"/>
</dbReference>
<evidence type="ECO:0000313" key="12">
    <source>
        <dbReference type="Proteomes" id="UP000321525"/>
    </source>
</evidence>
<evidence type="ECO:0000256" key="1">
    <source>
        <dbReference type="ARBA" id="ARBA00004496"/>
    </source>
</evidence>
<dbReference type="GO" id="GO:0005737">
    <property type="term" value="C:cytoplasm"/>
    <property type="evidence" value="ECO:0007669"/>
    <property type="project" value="UniProtKB-SubCell"/>
</dbReference>
<dbReference type="NCBIfam" id="TIGR02432">
    <property type="entry name" value="lysidine_TilS_N"/>
    <property type="match status" value="1"/>
</dbReference>
<dbReference type="Proteomes" id="UP000321525">
    <property type="component" value="Unassembled WGS sequence"/>
</dbReference>
<evidence type="ECO:0000259" key="9">
    <source>
        <dbReference type="SMART" id="SM00977"/>
    </source>
</evidence>
<evidence type="ECO:0000256" key="4">
    <source>
        <dbReference type="ARBA" id="ARBA00022694"/>
    </source>
</evidence>
<evidence type="ECO:0000256" key="6">
    <source>
        <dbReference type="ARBA" id="ARBA00022840"/>
    </source>
</evidence>
<dbReference type="Proteomes" id="UP000321917">
    <property type="component" value="Unassembled WGS sequence"/>
</dbReference>
<dbReference type="GO" id="GO:0006400">
    <property type="term" value="P:tRNA modification"/>
    <property type="evidence" value="ECO:0007669"/>
    <property type="project" value="UniProtKB-UniRule"/>
</dbReference>
<dbReference type="NCBIfam" id="TIGR02433">
    <property type="entry name" value="lysidine_TilS_C"/>
    <property type="match status" value="1"/>
</dbReference>
<dbReference type="SUPFAM" id="SSF82829">
    <property type="entry name" value="MesJ substrate recognition domain-like"/>
    <property type="match status" value="1"/>
</dbReference>
<keyword evidence="3 8" id="KW-0436">Ligase</keyword>
<evidence type="ECO:0000256" key="8">
    <source>
        <dbReference type="HAMAP-Rule" id="MF_01161"/>
    </source>
</evidence>
<evidence type="ECO:0000256" key="2">
    <source>
        <dbReference type="ARBA" id="ARBA00022490"/>
    </source>
</evidence>
<evidence type="ECO:0000313" key="13">
    <source>
        <dbReference type="Proteomes" id="UP000321917"/>
    </source>
</evidence>
<dbReference type="Pfam" id="PF09179">
    <property type="entry name" value="TilS"/>
    <property type="match status" value="1"/>
</dbReference>
<dbReference type="InterPro" id="IPR015262">
    <property type="entry name" value="tRNA_Ile_lys_synt_subst-bd"/>
</dbReference>
<protein>
    <recommendedName>
        <fullName evidence="8">tRNA(Ile)-lysidine synthase</fullName>
        <ecNumber evidence="8">6.3.4.19</ecNumber>
    </recommendedName>
    <alternativeName>
        <fullName evidence="8">tRNA(Ile)-2-lysyl-cytidine synthase</fullName>
    </alternativeName>
    <alternativeName>
        <fullName evidence="8">tRNA(Ile)-lysidine synthetase</fullName>
    </alternativeName>
</protein>
<dbReference type="Gene3D" id="3.40.50.620">
    <property type="entry name" value="HUPs"/>
    <property type="match status" value="1"/>
</dbReference>
<dbReference type="SUPFAM" id="SSF56037">
    <property type="entry name" value="PheT/TilS domain"/>
    <property type="match status" value="1"/>
</dbReference>
<dbReference type="EC" id="6.3.4.19" evidence="8"/>
<dbReference type="InterPro" id="IPR011063">
    <property type="entry name" value="TilS/TtcA_N"/>
</dbReference>
<evidence type="ECO:0000313" key="11">
    <source>
        <dbReference type="EMBL" id="TWX71278.1"/>
    </source>
</evidence>
<dbReference type="Pfam" id="PF01171">
    <property type="entry name" value="ATP_bind_3"/>
    <property type="match status" value="1"/>
</dbReference>
<name>A0A5C6QRL3_9GAMM</name>
<dbReference type="InterPro" id="IPR012796">
    <property type="entry name" value="Lysidine-tRNA-synth_C"/>
</dbReference>
<dbReference type="InterPro" id="IPR014729">
    <property type="entry name" value="Rossmann-like_a/b/a_fold"/>
</dbReference>
<dbReference type="Gene3D" id="1.20.59.20">
    <property type="match status" value="1"/>
</dbReference>
<comment type="domain">
    <text evidence="8">The N-terminal region contains the highly conserved SGGXDS motif, predicted to be a P-loop motif involved in ATP binding.</text>
</comment>
<gene>
    <name evidence="8 11" type="primary">tilS</name>
    <name evidence="10" type="ORF">ESZ26_04870</name>
    <name evidence="11" type="ORF">ESZ27_02450</name>
</gene>
<evidence type="ECO:0000256" key="5">
    <source>
        <dbReference type="ARBA" id="ARBA00022741"/>
    </source>
</evidence>
<organism evidence="11 13">
    <name type="scientific">Colwellia hornerae</name>
    <dbReference type="NCBI Taxonomy" id="89402"/>
    <lineage>
        <taxon>Bacteria</taxon>
        <taxon>Pseudomonadati</taxon>
        <taxon>Pseudomonadota</taxon>
        <taxon>Gammaproteobacteria</taxon>
        <taxon>Alteromonadales</taxon>
        <taxon>Colwelliaceae</taxon>
        <taxon>Colwellia</taxon>
    </lineage>
</organism>
<dbReference type="AlphaFoldDB" id="A0A5C6QRL3"/>
<keyword evidence="6 8" id="KW-0067">ATP-binding</keyword>
<dbReference type="GO" id="GO:0005524">
    <property type="term" value="F:ATP binding"/>
    <property type="evidence" value="ECO:0007669"/>
    <property type="project" value="UniProtKB-UniRule"/>
</dbReference>
<dbReference type="CDD" id="cd01992">
    <property type="entry name" value="TilS_N"/>
    <property type="match status" value="1"/>
</dbReference>
<dbReference type="GO" id="GO:0032267">
    <property type="term" value="F:tRNA(Ile)-lysidine synthase activity"/>
    <property type="evidence" value="ECO:0007669"/>
    <property type="project" value="UniProtKB-EC"/>
</dbReference>
<dbReference type="Pfam" id="PF11734">
    <property type="entry name" value="TilS_C"/>
    <property type="match status" value="1"/>
</dbReference>
<feature type="binding site" evidence="8">
    <location>
        <begin position="23"/>
        <end position="28"/>
    </location>
    <ligand>
        <name>ATP</name>
        <dbReference type="ChEBI" id="CHEBI:30616"/>
    </ligand>
</feature>
<reference evidence="11 13" key="1">
    <citation type="submission" date="2019-07" db="EMBL/GenBank/DDBJ databases">
        <title>Genomes of sea-ice associated Colwellia species.</title>
        <authorList>
            <person name="Bowman J.P."/>
        </authorList>
    </citation>
    <scope>NUCLEOTIDE SEQUENCE [LARGE SCALE GENOMIC DNA]</scope>
    <source>
        <strain evidence="10 12">ACAM 607</strain>
        <strain evidence="11 13">IC036</strain>
    </source>
</reference>
<keyword evidence="5 8" id="KW-0547">Nucleotide-binding</keyword>
<dbReference type="SMART" id="SM00977">
    <property type="entry name" value="TilS_C"/>
    <property type="match status" value="1"/>
</dbReference>
<keyword evidence="2 8" id="KW-0963">Cytoplasm</keyword>
<evidence type="ECO:0000256" key="3">
    <source>
        <dbReference type="ARBA" id="ARBA00022598"/>
    </source>
</evidence>
<comment type="function">
    <text evidence="8">Ligates lysine onto the cytidine present at position 34 of the AUA codon-specific tRNA(Ile) that contains the anticodon CAU, in an ATP-dependent manner. Cytidine is converted to lysidine, thus changing the amino acid specificity of the tRNA from methionine to isoleucine.</text>
</comment>
<keyword evidence="4 8" id="KW-0819">tRNA processing</keyword>
<dbReference type="PANTHER" id="PTHR43033:SF1">
    <property type="entry name" value="TRNA(ILE)-LYSIDINE SYNTHASE-RELATED"/>
    <property type="match status" value="1"/>
</dbReference>
<dbReference type="RefSeq" id="WP_146798532.1">
    <property type="nucleotide sequence ID" value="NZ_VOLP01000006.1"/>
</dbReference>
<feature type="domain" description="Lysidine-tRNA(Ile) synthetase C-terminal" evidence="9">
    <location>
        <begin position="377"/>
        <end position="456"/>
    </location>
</feature>
<dbReference type="EMBL" id="VOLR01000005">
    <property type="protein sequence ID" value="TWX61946.1"/>
    <property type="molecule type" value="Genomic_DNA"/>
</dbReference>
<evidence type="ECO:0000313" key="10">
    <source>
        <dbReference type="EMBL" id="TWX61946.1"/>
    </source>
</evidence>